<proteinExistence type="predicted"/>
<dbReference type="AlphaFoldDB" id="C3ZZG2"/>
<gene>
    <name evidence="1" type="ORF">BRAFLDRAFT_107292</name>
</gene>
<dbReference type="InParanoid" id="C3ZZG2"/>
<evidence type="ECO:0000313" key="1">
    <source>
        <dbReference type="EMBL" id="EEN42071.1"/>
    </source>
</evidence>
<organism>
    <name type="scientific">Branchiostoma floridae</name>
    <name type="common">Florida lancelet</name>
    <name type="synonym">Amphioxus</name>
    <dbReference type="NCBI Taxonomy" id="7739"/>
    <lineage>
        <taxon>Eukaryota</taxon>
        <taxon>Metazoa</taxon>
        <taxon>Chordata</taxon>
        <taxon>Cephalochordata</taxon>
        <taxon>Leptocardii</taxon>
        <taxon>Amphioxiformes</taxon>
        <taxon>Branchiostomatidae</taxon>
        <taxon>Branchiostoma</taxon>
    </lineage>
</organism>
<reference evidence="1" key="1">
    <citation type="journal article" date="2008" name="Nature">
        <title>The amphioxus genome and the evolution of the chordate karyotype.</title>
        <authorList>
            <consortium name="US DOE Joint Genome Institute (JGI-PGF)"/>
            <person name="Putnam N.H."/>
            <person name="Butts T."/>
            <person name="Ferrier D.E.K."/>
            <person name="Furlong R.F."/>
            <person name="Hellsten U."/>
            <person name="Kawashima T."/>
            <person name="Robinson-Rechavi M."/>
            <person name="Shoguchi E."/>
            <person name="Terry A."/>
            <person name="Yu J.-K."/>
            <person name="Benito-Gutierrez E.L."/>
            <person name="Dubchak I."/>
            <person name="Garcia-Fernandez J."/>
            <person name="Gibson-Brown J.J."/>
            <person name="Grigoriev I.V."/>
            <person name="Horton A.C."/>
            <person name="de Jong P.J."/>
            <person name="Jurka J."/>
            <person name="Kapitonov V.V."/>
            <person name="Kohara Y."/>
            <person name="Kuroki Y."/>
            <person name="Lindquist E."/>
            <person name="Lucas S."/>
            <person name="Osoegawa K."/>
            <person name="Pennacchio L.A."/>
            <person name="Salamov A.A."/>
            <person name="Satou Y."/>
            <person name="Sauka-Spengler T."/>
            <person name="Schmutz J."/>
            <person name="Shin-I T."/>
            <person name="Toyoda A."/>
            <person name="Bronner-Fraser M."/>
            <person name="Fujiyama A."/>
            <person name="Holland L.Z."/>
            <person name="Holland P.W.H."/>
            <person name="Satoh N."/>
            <person name="Rokhsar D.S."/>
        </authorList>
    </citation>
    <scope>NUCLEOTIDE SEQUENCE [LARGE SCALE GENOMIC DNA]</scope>
    <source>
        <strain evidence="1">S238N-H82</strain>
        <tissue evidence="1">Testes</tissue>
    </source>
</reference>
<accession>C3ZZG2</accession>
<sequence>MKPHAIVVVTDRCHIPPPAWEGDKNHSKAVKILPQENTLLFLQTSHFQVNMPPEQSIAGGGRTEQSIVPGGVGGAAEQSITPDLSIVTWLFLAYRLDQQDCVALWGTERFGQILLQTESGGQESVLSGKVAGQTWWIYNPRSQVKHGGSTTQGRRSNMVDLQPKVAGQTWWIYNPRSNRDL</sequence>
<dbReference type="EMBL" id="GG666750">
    <property type="protein sequence ID" value="EEN42071.1"/>
    <property type="molecule type" value="Genomic_DNA"/>
</dbReference>
<protein>
    <submittedName>
        <fullName evidence="1">Uncharacterized protein</fullName>
    </submittedName>
</protein>
<name>C3ZZG2_BRAFL</name>